<name>A0A2T0S7P3_9ACTN</name>
<keyword evidence="2" id="KW-1185">Reference proteome</keyword>
<evidence type="ECO:0000313" key="1">
    <source>
        <dbReference type="EMBL" id="PRY29447.1"/>
    </source>
</evidence>
<accession>A0A2T0S7P3</accession>
<protein>
    <submittedName>
        <fullName evidence="1">Uncharacterized protein</fullName>
    </submittedName>
</protein>
<dbReference type="AlphaFoldDB" id="A0A2T0S7P3"/>
<organism evidence="1 2">
    <name type="scientific">Pseudosporangium ferrugineum</name>
    <dbReference type="NCBI Taxonomy" id="439699"/>
    <lineage>
        <taxon>Bacteria</taxon>
        <taxon>Bacillati</taxon>
        <taxon>Actinomycetota</taxon>
        <taxon>Actinomycetes</taxon>
        <taxon>Micromonosporales</taxon>
        <taxon>Micromonosporaceae</taxon>
        <taxon>Pseudosporangium</taxon>
    </lineage>
</organism>
<evidence type="ECO:0000313" key="2">
    <source>
        <dbReference type="Proteomes" id="UP000239209"/>
    </source>
</evidence>
<gene>
    <name evidence="1" type="ORF">CLV70_106165</name>
</gene>
<dbReference type="OrthoDB" id="3402839at2"/>
<dbReference type="RefSeq" id="WP_106127096.1">
    <property type="nucleotide sequence ID" value="NZ_PVZG01000006.1"/>
</dbReference>
<reference evidence="1 2" key="1">
    <citation type="submission" date="2018-03" db="EMBL/GenBank/DDBJ databases">
        <title>Genomic Encyclopedia of Archaeal and Bacterial Type Strains, Phase II (KMG-II): from individual species to whole genera.</title>
        <authorList>
            <person name="Goeker M."/>
        </authorList>
    </citation>
    <scope>NUCLEOTIDE SEQUENCE [LARGE SCALE GENOMIC DNA]</scope>
    <source>
        <strain evidence="1 2">DSM 45348</strain>
    </source>
</reference>
<dbReference type="EMBL" id="PVZG01000006">
    <property type="protein sequence ID" value="PRY29447.1"/>
    <property type="molecule type" value="Genomic_DNA"/>
</dbReference>
<dbReference type="Proteomes" id="UP000239209">
    <property type="component" value="Unassembled WGS sequence"/>
</dbReference>
<comment type="caution">
    <text evidence="1">The sequence shown here is derived from an EMBL/GenBank/DDBJ whole genome shotgun (WGS) entry which is preliminary data.</text>
</comment>
<proteinExistence type="predicted"/>
<sequence length="202" mass="20821">MDRLGQLLDTAGPLLRRVDALLGAGGAPADHGVWAQLRRVRLLPGDAARAIAALRPADLEDAAPELRADARACAVVAATLPPPGEWTGAAADAYDRTRHRTATRIAGATNSLDHRLAESAELAESLAGWMTTAREDLAAALAEALTSTEAVTLSTDKLDVASPGEAAAAANVAETILRPVADACDEAADLLHTTSRLAEPAL</sequence>